<dbReference type="EMBL" id="LR134529">
    <property type="protein sequence ID" value="VEJ46080.1"/>
    <property type="molecule type" value="Genomic_DNA"/>
</dbReference>
<dbReference type="AlphaFoldDB" id="A0A3S5F8Y1"/>
<evidence type="ECO:0000313" key="2">
    <source>
        <dbReference type="Proteomes" id="UP000274201"/>
    </source>
</evidence>
<name>A0A3S5F8Y1_BARVI</name>
<reference evidence="1 2" key="1">
    <citation type="submission" date="2018-12" db="EMBL/GenBank/DDBJ databases">
        <authorList>
            <consortium name="Pathogen Informatics"/>
        </authorList>
    </citation>
    <scope>NUCLEOTIDE SEQUENCE [LARGE SCALE GENOMIC DNA]</scope>
    <source>
        <strain evidence="1 2">NCTC12905</strain>
    </source>
</reference>
<evidence type="ECO:0000313" key="1">
    <source>
        <dbReference type="EMBL" id="VEJ46080.1"/>
    </source>
</evidence>
<protein>
    <submittedName>
        <fullName evidence="1">Uncharacterized protein</fullName>
    </submittedName>
</protein>
<dbReference type="OrthoDB" id="7924962at2"/>
<accession>A0A3S5F8Y1</accession>
<gene>
    <name evidence="1" type="ORF">NCTC12905_01773</name>
</gene>
<sequence length="60" mass="7029">MTYASNKTGIYGAVNVVYTLYDHFQRITLLRKLKECYAVRSFPFGEDKAFCFARHIECKN</sequence>
<organism evidence="1 2">
    <name type="scientific">Bartonella vinsonii</name>
    <name type="common">Rochalimaea vinsonii</name>
    <dbReference type="NCBI Taxonomy" id="33047"/>
    <lineage>
        <taxon>Bacteria</taxon>
        <taxon>Pseudomonadati</taxon>
        <taxon>Pseudomonadota</taxon>
        <taxon>Alphaproteobacteria</taxon>
        <taxon>Hyphomicrobiales</taxon>
        <taxon>Bartonellaceae</taxon>
        <taxon>Bartonella</taxon>
    </lineage>
</organism>
<proteinExistence type="predicted"/>
<dbReference type="Proteomes" id="UP000274201">
    <property type="component" value="Chromosome"/>
</dbReference>